<dbReference type="AlphaFoldDB" id="A0A543HXE3"/>
<comment type="caution">
    <text evidence="2">The sequence shown here is derived from an EMBL/GenBank/DDBJ whole genome shotgun (WGS) entry which is preliminary data.</text>
</comment>
<organism evidence="2 3">
    <name type="scientific">Klugiella xanthotipulae</name>
    <dbReference type="NCBI Taxonomy" id="244735"/>
    <lineage>
        <taxon>Bacteria</taxon>
        <taxon>Bacillati</taxon>
        <taxon>Actinomycetota</taxon>
        <taxon>Actinomycetes</taxon>
        <taxon>Micrococcales</taxon>
        <taxon>Microbacteriaceae</taxon>
        <taxon>Klugiella</taxon>
    </lineage>
</organism>
<feature type="transmembrane region" description="Helical" evidence="1">
    <location>
        <begin position="302"/>
        <end position="321"/>
    </location>
</feature>
<keyword evidence="3" id="KW-1185">Reference proteome</keyword>
<name>A0A543HXE3_9MICO</name>
<accession>A0A543HXE3</accession>
<feature type="transmembrane region" description="Helical" evidence="1">
    <location>
        <begin position="16"/>
        <end position="39"/>
    </location>
</feature>
<dbReference type="OrthoDB" id="149032at2"/>
<feature type="transmembrane region" description="Helical" evidence="1">
    <location>
        <begin position="51"/>
        <end position="71"/>
    </location>
</feature>
<proteinExistence type="predicted"/>
<gene>
    <name evidence="2" type="ORF">FB466_1277</name>
</gene>
<evidence type="ECO:0000313" key="3">
    <source>
        <dbReference type="Proteomes" id="UP000318331"/>
    </source>
</evidence>
<feature type="transmembrane region" description="Helical" evidence="1">
    <location>
        <begin position="132"/>
        <end position="152"/>
    </location>
</feature>
<evidence type="ECO:0000313" key="2">
    <source>
        <dbReference type="EMBL" id="TQM63028.1"/>
    </source>
</evidence>
<keyword evidence="1" id="KW-0472">Membrane</keyword>
<sequence length="338" mass="36305">MKTIIEIELRQRIRGIGWWVMLGIWTLGIALITLFTLIILGTTDSGDSSAWLYSTIVLFSLLMATLVIPALSGGSINGDRQEGTLATTQVTLVSTGQIVLGKFLAAWLCSLAFVATATPFLVIAALREGINPVVVIVSLAVLIAEMGIISGIGVGMSGLMPRQLFSVVSTYLMVALLTIGTPIIFALLVGTTVTHKETTVRSYSLDDYGSSCDEVTIEDRSYARSDRYWWILAANPFVVLADATPATFNDGYVEGLLGGLKLAVRQAQIPPEMPDTINYCEENDYSDGGDDENTVNTTVPSWFVGLGLHVLIAGAFLAGAVRKTRTPARTLPRGQRIA</sequence>
<evidence type="ECO:0000256" key="1">
    <source>
        <dbReference type="SAM" id="Phobius"/>
    </source>
</evidence>
<evidence type="ECO:0008006" key="4">
    <source>
        <dbReference type="Google" id="ProtNLM"/>
    </source>
</evidence>
<keyword evidence="1" id="KW-1133">Transmembrane helix</keyword>
<keyword evidence="1" id="KW-0812">Transmembrane</keyword>
<reference evidence="2 3" key="1">
    <citation type="submission" date="2019-06" db="EMBL/GenBank/DDBJ databases">
        <title>Sequencing the genomes of 1000 actinobacteria strains.</title>
        <authorList>
            <person name="Klenk H.-P."/>
        </authorList>
    </citation>
    <scope>NUCLEOTIDE SEQUENCE [LARGE SCALE GENOMIC DNA]</scope>
    <source>
        <strain evidence="2 3">DSM 18031</strain>
    </source>
</reference>
<dbReference type="Proteomes" id="UP000318331">
    <property type="component" value="Unassembled WGS sequence"/>
</dbReference>
<feature type="transmembrane region" description="Helical" evidence="1">
    <location>
        <begin position="104"/>
        <end position="126"/>
    </location>
</feature>
<feature type="transmembrane region" description="Helical" evidence="1">
    <location>
        <begin position="164"/>
        <end position="189"/>
    </location>
</feature>
<dbReference type="RefSeq" id="WP_141916908.1">
    <property type="nucleotide sequence ID" value="NZ_BAAAYS010000016.1"/>
</dbReference>
<protein>
    <recommendedName>
        <fullName evidence="4">ABC-type transport system involved in multi-copper enzyme maturation permease subunit</fullName>
    </recommendedName>
</protein>
<dbReference type="EMBL" id="VFPN01000002">
    <property type="protein sequence ID" value="TQM63028.1"/>
    <property type="molecule type" value="Genomic_DNA"/>
</dbReference>